<dbReference type="InterPro" id="IPR008918">
    <property type="entry name" value="HhH2"/>
</dbReference>
<dbReference type="Pfam" id="PF02739">
    <property type="entry name" value="5_3_exonuc_N"/>
    <property type="match status" value="1"/>
</dbReference>
<dbReference type="Proteomes" id="UP000443582">
    <property type="component" value="Unassembled WGS sequence"/>
</dbReference>
<dbReference type="InterPro" id="IPR036397">
    <property type="entry name" value="RNaseH_sf"/>
</dbReference>
<dbReference type="SUPFAM" id="SSF88723">
    <property type="entry name" value="PIN domain-like"/>
    <property type="match status" value="1"/>
</dbReference>
<reference evidence="17" key="1">
    <citation type="journal article" date="2019" name="Int. J. Syst. Evol. Microbiol.">
        <title>Halobacteriovorax valvorus sp. nov., a novel prokaryotic predator isolated from coastal seawater of China.</title>
        <authorList>
            <person name="Chen M.-X."/>
        </authorList>
    </citation>
    <scope>NUCLEOTIDE SEQUENCE [LARGE SCALE GENOMIC DNA]</scope>
    <source>
        <strain evidence="17">BL9</strain>
    </source>
</reference>
<evidence type="ECO:0000256" key="5">
    <source>
        <dbReference type="ARBA" id="ARBA00022695"/>
    </source>
</evidence>
<dbReference type="InterPro" id="IPR043502">
    <property type="entry name" value="DNA/RNA_pol_sf"/>
</dbReference>
<dbReference type="Gene3D" id="1.20.1060.10">
    <property type="entry name" value="Taq DNA Polymerase, Chain T, domain 4"/>
    <property type="match status" value="1"/>
</dbReference>
<dbReference type="Pfam" id="PF00476">
    <property type="entry name" value="DNA_pol_A"/>
    <property type="match status" value="1"/>
</dbReference>
<evidence type="ECO:0000256" key="12">
    <source>
        <dbReference type="NCBIfam" id="TIGR00593"/>
    </source>
</evidence>
<keyword evidence="7 13" id="KW-0227">DNA damage</keyword>
<evidence type="ECO:0000256" key="1">
    <source>
        <dbReference type="ARBA" id="ARBA00007705"/>
    </source>
</evidence>
<dbReference type="InterPro" id="IPR018320">
    <property type="entry name" value="DNA_polymerase_1"/>
</dbReference>
<dbReference type="SMART" id="SM00475">
    <property type="entry name" value="53EXOc"/>
    <property type="match status" value="1"/>
</dbReference>
<keyword evidence="13" id="KW-0378">Hydrolase</keyword>
<evidence type="ECO:0000256" key="11">
    <source>
        <dbReference type="ARBA" id="ARBA00049244"/>
    </source>
</evidence>
<sequence length="888" mass="100642">MSKKRLIVVDVSNFIFRAFFAIRPMTAPNGTPVNATYGVLSMLLKIMANYRPTHMLLARDTSGGSFRNEMYEEYKANRSEPPEDLVPQFSLIKELIDKMGLLNVADENYEADDIIGSSVTQWKDDFDEILIASGDKDLMQFVGGNIKMLDTMKDVTYDEKGVFEKMGVRPDQIVDYLSMVGDTSDNIPGMRGIGAKGAAKLLAEHDTLDKCFEISDTFKGKKLTTAFTEYVDDAKLSRDLIKIVTDIDLKCKSEDSELKFYPTDELLAFLKELGMNSMIKRMEDLKYQLSIADGEGEEGEVASPFEHLIVGKDIKEDEFKKLIKESKKLAVQTEFDSSDIHARNLVALNLSFDDNKSYFLEVDQKNEKEYLELIYSDESKEVYSEHSKRDYSHLFRHKVSFKAKNFDIVQAHYNVSPSMRHNIEAICTNVNVNVTTLDKKNPYITSLETIEERSTYSGLRSIAIFRLANLLKEELKEKELVSVYEDIDNKLIPILAEMEFEGVCLNKEFLYDMARDLEEKLSVIQKKVDSFSVNDTINLNSPKQVGEFLFNELSFPVVKKTKTGYSTDSSVLEELAAKNINEVPGLILQYRELGKILSTYVKALPEIVNEKTGKVHTSFNQHVAQTGRLSSVNPNLQNIPIRSETGRLVRKAFIATPGNMLLAADYSQVELRILAHYSEDPTMIKAFNEDKDIHAQTASEINDIALEDVTSDERSKAKAVNFGLMYGQSSFGLASALKISRKDAKAYIEKYFERFSKIKGFLDGLKEDAEKTGYSITMYGRKRFLPDIHSNNRTVKANAERMAINSPIQGTAADIIKCAMINIHEEIQKRGLKSKMLLQVHDELIFDVPENELNEMKTLVKEGMENVVKLKVPLKVEPSLGVNWYDLK</sequence>
<keyword evidence="4 13" id="KW-0808">Transferase</keyword>
<dbReference type="InterPro" id="IPR020046">
    <property type="entry name" value="5-3_exonucl_a-hlix_arch_N"/>
</dbReference>
<dbReference type="PANTHER" id="PTHR10133:SF27">
    <property type="entry name" value="DNA POLYMERASE NU"/>
    <property type="match status" value="1"/>
</dbReference>
<dbReference type="Gene3D" id="3.40.50.1010">
    <property type="entry name" value="5'-nuclease"/>
    <property type="match status" value="1"/>
</dbReference>
<evidence type="ECO:0000259" key="15">
    <source>
        <dbReference type="SMART" id="SM00482"/>
    </source>
</evidence>
<protein>
    <recommendedName>
        <fullName evidence="3 12">DNA polymerase I</fullName>
        <ecNumber evidence="2 12">2.7.7.7</ecNumber>
    </recommendedName>
</protein>
<evidence type="ECO:0000313" key="16">
    <source>
        <dbReference type="EMBL" id="RZF22115.1"/>
    </source>
</evidence>
<dbReference type="Gene3D" id="3.30.70.370">
    <property type="match status" value="1"/>
</dbReference>
<keyword evidence="8 13" id="KW-0239">DNA-directed DNA polymerase</keyword>
<dbReference type="RefSeq" id="WP_115362170.1">
    <property type="nucleotide sequence ID" value="NZ_QDKL01000002.1"/>
</dbReference>
<keyword evidence="6 13" id="KW-0235">DNA replication</keyword>
<name>A0ABY0II04_9BACT</name>
<comment type="similarity">
    <text evidence="1 13">Belongs to the DNA polymerase type-A family.</text>
</comment>
<dbReference type="InterPro" id="IPR001098">
    <property type="entry name" value="DNA-dir_DNA_pol_A_palm_dom"/>
</dbReference>
<proteinExistence type="inferred from homology"/>
<keyword evidence="10 13" id="KW-0234">DNA repair</keyword>
<evidence type="ECO:0000259" key="14">
    <source>
        <dbReference type="SMART" id="SM00475"/>
    </source>
</evidence>
<dbReference type="InterPro" id="IPR019760">
    <property type="entry name" value="DNA-dir_DNA_pol_A_CS"/>
</dbReference>
<keyword evidence="17" id="KW-1185">Reference proteome</keyword>
<evidence type="ECO:0000313" key="17">
    <source>
        <dbReference type="Proteomes" id="UP000443582"/>
    </source>
</evidence>
<dbReference type="SMART" id="SM00482">
    <property type="entry name" value="POLAc"/>
    <property type="match status" value="1"/>
</dbReference>
<dbReference type="SUPFAM" id="SSF56672">
    <property type="entry name" value="DNA/RNA polymerases"/>
    <property type="match status" value="1"/>
</dbReference>
<accession>A0ABY0II04</accession>
<dbReference type="InterPro" id="IPR002421">
    <property type="entry name" value="5-3_exonuclease"/>
</dbReference>
<dbReference type="EC" id="2.7.7.7" evidence="2 12"/>
<dbReference type="CDD" id="cd08637">
    <property type="entry name" value="DNA_pol_A_pol_I_C"/>
    <property type="match status" value="1"/>
</dbReference>
<gene>
    <name evidence="13 16" type="primary">polA</name>
    <name evidence="16" type="ORF">DAY19_10560</name>
</gene>
<dbReference type="Gene3D" id="1.10.150.20">
    <property type="entry name" value="5' to 3' exonuclease, C-terminal subdomain"/>
    <property type="match status" value="2"/>
</dbReference>
<keyword evidence="5 13" id="KW-0548">Nucleotidyltransferase</keyword>
<dbReference type="InterPro" id="IPR002298">
    <property type="entry name" value="DNA_polymerase_A"/>
</dbReference>
<evidence type="ECO:0000256" key="3">
    <source>
        <dbReference type="ARBA" id="ARBA00020311"/>
    </source>
</evidence>
<comment type="caution">
    <text evidence="16">The sequence shown here is derived from an EMBL/GenBank/DDBJ whole genome shotgun (WGS) entry which is preliminary data.</text>
</comment>
<dbReference type="PROSITE" id="PS00447">
    <property type="entry name" value="DNA_POLYMERASE_A"/>
    <property type="match status" value="1"/>
</dbReference>
<dbReference type="Gene3D" id="3.30.420.10">
    <property type="entry name" value="Ribonuclease H-like superfamily/Ribonuclease H"/>
    <property type="match status" value="1"/>
</dbReference>
<evidence type="ECO:0000256" key="9">
    <source>
        <dbReference type="ARBA" id="ARBA00023125"/>
    </source>
</evidence>
<dbReference type="NCBIfam" id="TIGR00593">
    <property type="entry name" value="pola"/>
    <property type="match status" value="1"/>
</dbReference>
<dbReference type="SMART" id="SM00279">
    <property type="entry name" value="HhH2"/>
    <property type="match status" value="1"/>
</dbReference>
<evidence type="ECO:0000256" key="8">
    <source>
        <dbReference type="ARBA" id="ARBA00022932"/>
    </source>
</evidence>
<feature type="domain" description="DNA-directed DNA polymerase family A palm" evidence="15">
    <location>
        <begin position="646"/>
        <end position="852"/>
    </location>
</feature>
<dbReference type="EMBL" id="QDKL01000002">
    <property type="protein sequence ID" value="RZF22115.1"/>
    <property type="molecule type" value="Genomic_DNA"/>
</dbReference>
<evidence type="ECO:0000256" key="10">
    <source>
        <dbReference type="ARBA" id="ARBA00023204"/>
    </source>
</evidence>
<dbReference type="InterPro" id="IPR029060">
    <property type="entry name" value="PIN-like_dom_sf"/>
</dbReference>
<keyword evidence="9 13" id="KW-0238">DNA-binding</keyword>
<dbReference type="InterPro" id="IPR020045">
    <property type="entry name" value="DNA_polI_H3TH"/>
</dbReference>
<dbReference type="SUPFAM" id="SSF47807">
    <property type="entry name" value="5' to 3' exonuclease, C-terminal subdomain"/>
    <property type="match status" value="1"/>
</dbReference>
<comment type="catalytic activity">
    <reaction evidence="11 13">
        <text>DNA(n) + a 2'-deoxyribonucleoside 5'-triphosphate = DNA(n+1) + diphosphate</text>
        <dbReference type="Rhea" id="RHEA:22508"/>
        <dbReference type="Rhea" id="RHEA-COMP:17339"/>
        <dbReference type="Rhea" id="RHEA-COMP:17340"/>
        <dbReference type="ChEBI" id="CHEBI:33019"/>
        <dbReference type="ChEBI" id="CHEBI:61560"/>
        <dbReference type="ChEBI" id="CHEBI:173112"/>
        <dbReference type="EC" id="2.7.7.7"/>
    </reaction>
</comment>
<dbReference type="GO" id="GO:0003887">
    <property type="term" value="F:DNA-directed DNA polymerase activity"/>
    <property type="evidence" value="ECO:0007669"/>
    <property type="project" value="UniProtKB-EC"/>
</dbReference>
<keyword evidence="13" id="KW-0540">Nuclease</keyword>
<dbReference type="CDD" id="cd09859">
    <property type="entry name" value="PIN_53EXO"/>
    <property type="match status" value="1"/>
</dbReference>
<dbReference type="NCBIfam" id="NF004397">
    <property type="entry name" value="PRK05755.1"/>
    <property type="match status" value="1"/>
</dbReference>
<dbReference type="PANTHER" id="PTHR10133">
    <property type="entry name" value="DNA POLYMERASE I"/>
    <property type="match status" value="1"/>
</dbReference>
<dbReference type="CDD" id="cd09898">
    <property type="entry name" value="H3TH_53EXO"/>
    <property type="match status" value="1"/>
</dbReference>
<dbReference type="InterPro" id="IPR036279">
    <property type="entry name" value="5-3_exonuclease_C_sf"/>
</dbReference>
<keyword evidence="13" id="KW-0269">Exonuclease</keyword>
<evidence type="ECO:0000256" key="4">
    <source>
        <dbReference type="ARBA" id="ARBA00022679"/>
    </source>
</evidence>
<dbReference type="Pfam" id="PF01367">
    <property type="entry name" value="5_3_exonuc"/>
    <property type="match status" value="1"/>
</dbReference>
<feature type="domain" description="5'-3' exonuclease" evidence="14">
    <location>
        <begin position="4"/>
        <end position="259"/>
    </location>
</feature>
<comment type="function">
    <text evidence="13">In addition to polymerase activity, this DNA polymerase exhibits 5'-3' exonuclease activity.</text>
</comment>
<dbReference type="SUPFAM" id="SSF53098">
    <property type="entry name" value="Ribonuclease H-like"/>
    <property type="match status" value="1"/>
</dbReference>
<dbReference type="InterPro" id="IPR012337">
    <property type="entry name" value="RNaseH-like_sf"/>
</dbReference>
<dbReference type="PRINTS" id="PR00868">
    <property type="entry name" value="DNAPOLI"/>
</dbReference>
<evidence type="ECO:0000256" key="2">
    <source>
        <dbReference type="ARBA" id="ARBA00012417"/>
    </source>
</evidence>
<organism evidence="16 17">
    <name type="scientific">Halobacteriovorax vibrionivorans</name>
    <dbReference type="NCBI Taxonomy" id="2152716"/>
    <lineage>
        <taxon>Bacteria</taxon>
        <taxon>Pseudomonadati</taxon>
        <taxon>Bdellovibrionota</taxon>
        <taxon>Bacteriovoracia</taxon>
        <taxon>Bacteriovoracales</taxon>
        <taxon>Halobacteriovoraceae</taxon>
        <taxon>Halobacteriovorax</taxon>
    </lineage>
</organism>
<evidence type="ECO:0000256" key="6">
    <source>
        <dbReference type="ARBA" id="ARBA00022705"/>
    </source>
</evidence>
<evidence type="ECO:0000256" key="13">
    <source>
        <dbReference type="RuleBase" id="RU004460"/>
    </source>
</evidence>
<evidence type="ECO:0000256" key="7">
    <source>
        <dbReference type="ARBA" id="ARBA00022763"/>
    </source>
</evidence>